<dbReference type="GO" id="GO:0016491">
    <property type="term" value="F:oxidoreductase activity"/>
    <property type="evidence" value="ECO:0007669"/>
    <property type="project" value="UniProtKB-KW"/>
</dbReference>
<keyword evidence="2" id="KW-0520">NAD</keyword>
<proteinExistence type="predicted"/>
<dbReference type="PANTHER" id="PTHR46505:SF1">
    <property type="entry name" value="OXIDOREDUCTASE NAD-BINDING DOMAIN-CONTAINING PROTEIN 1"/>
    <property type="match status" value="1"/>
</dbReference>
<dbReference type="PRINTS" id="PR00410">
    <property type="entry name" value="PHEHYDRXLASE"/>
</dbReference>
<dbReference type="PANTHER" id="PTHR46505">
    <property type="entry name" value="OXIDOREDUCTASE NAD-BINDING DOMAIN-CONTAINING PROTEIN 1"/>
    <property type="match status" value="1"/>
</dbReference>
<dbReference type="InterPro" id="IPR039261">
    <property type="entry name" value="FNR_nucleotide-bd"/>
</dbReference>
<reference evidence="4" key="1">
    <citation type="submission" date="2021-06" db="EMBL/GenBank/DDBJ databases">
        <authorList>
            <person name="Kallberg Y."/>
            <person name="Tangrot J."/>
            <person name="Rosling A."/>
        </authorList>
    </citation>
    <scope>NUCLEOTIDE SEQUENCE</scope>
    <source>
        <strain evidence="4">FL966</strain>
    </source>
</reference>
<dbReference type="GO" id="GO:0005739">
    <property type="term" value="C:mitochondrion"/>
    <property type="evidence" value="ECO:0007669"/>
    <property type="project" value="TreeGrafter"/>
</dbReference>
<dbReference type="SUPFAM" id="SSF52343">
    <property type="entry name" value="Ferredoxin reductase-like, C-terminal NADP-linked domain"/>
    <property type="match status" value="1"/>
</dbReference>
<name>A0A9N9E0M0_9GLOM</name>
<keyword evidence="1" id="KW-0560">Oxidoreductase</keyword>
<accession>A0A9N9E0M0</accession>
<evidence type="ECO:0000256" key="2">
    <source>
        <dbReference type="ARBA" id="ARBA00023027"/>
    </source>
</evidence>
<dbReference type="CDD" id="cd00322">
    <property type="entry name" value="FNR_like"/>
    <property type="match status" value="1"/>
</dbReference>
<keyword evidence="5" id="KW-1185">Reference proteome</keyword>
<dbReference type="InterPro" id="IPR052128">
    <property type="entry name" value="Oxidoreductase_NAD-binding"/>
</dbReference>
<protein>
    <submittedName>
        <fullName evidence="4">4707_t:CDS:1</fullName>
    </submittedName>
</protein>
<evidence type="ECO:0000313" key="5">
    <source>
        <dbReference type="Proteomes" id="UP000789759"/>
    </source>
</evidence>
<evidence type="ECO:0000256" key="1">
    <source>
        <dbReference type="ARBA" id="ARBA00023002"/>
    </source>
</evidence>
<comment type="caution">
    <text evidence="4">The sequence shown here is derived from an EMBL/GenBank/DDBJ whole genome shotgun (WGS) entry which is preliminary data.</text>
</comment>
<gene>
    <name evidence="4" type="ORF">CPELLU_LOCUS9769</name>
</gene>
<dbReference type="Proteomes" id="UP000789759">
    <property type="component" value="Unassembled WGS sequence"/>
</dbReference>
<dbReference type="OrthoDB" id="73465at2759"/>
<evidence type="ECO:0000313" key="4">
    <source>
        <dbReference type="EMBL" id="CAG8660321.1"/>
    </source>
</evidence>
<dbReference type="InterPro" id="IPR013121">
    <property type="entry name" value="Fe_red_NAD-bd_6"/>
</dbReference>
<dbReference type="Gene3D" id="3.40.50.80">
    <property type="entry name" value="Nucleotide-binding domain of ferredoxin-NADP reductase (FNR) module"/>
    <property type="match status" value="1"/>
</dbReference>
<organism evidence="4 5">
    <name type="scientific">Cetraspora pellucida</name>
    <dbReference type="NCBI Taxonomy" id="1433469"/>
    <lineage>
        <taxon>Eukaryota</taxon>
        <taxon>Fungi</taxon>
        <taxon>Fungi incertae sedis</taxon>
        <taxon>Mucoromycota</taxon>
        <taxon>Glomeromycotina</taxon>
        <taxon>Glomeromycetes</taxon>
        <taxon>Diversisporales</taxon>
        <taxon>Gigasporaceae</taxon>
        <taxon>Cetraspora</taxon>
    </lineage>
</organism>
<dbReference type="AlphaFoldDB" id="A0A9N9E0M0"/>
<evidence type="ECO:0000259" key="3">
    <source>
        <dbReference type="Pfam" id="PF08030"/>
    </source>
</evidence>
<dbReference type="EMBL" id="CAJVQA010007687">
    <property type="protein sequence ID" value="CAG8660321.1"/>
    <property type="molecule type" value="Genomic_DNA"/>
</dbReference>
<feature type="domain" description="Ferric reductase NAD binding" evidence="3">
    <location>
        <begin position="548"/>
        <end position="635"/>
    </location>
</feature>
<sequence length="701" mass="78664">MSCPFVKSTVPTFGTKNLVNESLFTVNLQCNSADVVLCGKVQSAFETAGQIISSVFIFEVPIIINATFSKIGDPNLLGVATPSRFIPLISEDGVPRLYPQSLVKQFKFDVHPEFNSYDISAQFNSAVNFWFDGDGPINPTQQNIHTVILHELFHGLGFTSAWRDHIDSTLQYPASALSPVPYLAYEATTNVSSGSPIIFQGFIETIFDKFLVVLSDPNTSPLISTSLSAYTSKLNEFGPPPTEFSTTSEFAESLINSPQWLSVAPFIFNKAITANTLVFLPRGYKLVNGIYVETNIDPYLSGSSISHVSFDSYTNSEDFLMRYKLEPGFTIGSLISKGGNYQNGDKFGVIGPRLRSIMESMGYKTQSNLNPIIPTVPSSDNVTILPNPNENITFQGPLPPINSSKLLNKKSCSNKFVEYSLTFWNNIIMILGLFFVLWEFVPNWRIQRFLSPFSSKTGDYNMSEQQNFEASQWLDVFIPNVSIVGGFSLTSTPYQYNLTNTFELSIKYSTNPPAKWFHENAKIGDSVEVRVGGEFVWDEKKEQEDGTEYAMFIAGGVGINPLISMFTSILEVENNSNVNNTKKVGVKKIRLLYSAKSFSELLFYNRIEKLRKEWPQVLECKYFLTGENVSQSQSPFANDESEFCYGQRISQKILGDIIMKEHDNLEKLKCFICGPPIMRDDLICWLKSAGLVEKRILLEKW</sequence>
<dbReference type="Pfam" id="PF08030">
    <property type="entry name" value="NAD_binding_6"/>
    <property type="match status" value="1"/>
</dbReference>